<comment type="caution">
    <text evidence="11">The sequence shown here is derived from an EMBL/GenBank/DDBJ whole genome shotgun (WGS) entry which is preliminary data.</text>
</comment>
<comment type="cofactor">
    <cofactor evidence="1">
        <name>Mg(2+)</name>
        <dbReference type="ChEBI" id="CHEBI:18420"/>
    </cofactor>
</comment>
<comment type="similarity">
    <text evidence="2 7">Belongs to the phosphohexose mutase family.</text>
</comment>
<evidence type="ECO:0000313" key="12">
    <source>
        <dbReference type="Proteomes" id="UP001600109"/>
    </source>
</evidence>
<dbReference type="EC" id="5.4.2.-" evidence="11"/>
<evidence type="ECO:0000256" key="6">
    <source>
        <dbReference type="ARBA" id="ARBA00023235"/>
    </source>
</evidence>
<dbReference type="Proteomes" id="UP001600109">
    <property type="component" value="Unassembled WGS sequence"/>
</dbReference>
<dbReference type="InterPro" id="IPR005846">
    <property type="entry name" value="A-D-PHexomutase_a/b/a-III"/>
</dbReference>
<dbReference type="PANTHER" id="PTHR45745:SF1">
    <property type="entry name" value="PHOSPHOGLUCOMUTASE 2B-RELATED"/>
    <property type="match status" value="1"/>
</dbReference>
<evidence type="ECO:0000256" key="7">
    <source>
        <dbReference type="RuleBase" id="RU004326"/>
    </source>
</evidence>
<dbReference type="EMBL" id="JBHZPZ010000016">
    <property type="protein sequence ID" value="MFE3868999.1"/>
    <property type="molecule type" value="Genomic_DNA"/>
</dbReference>
<feature type="domain" description="Alpha-D-phosphohexomutase alpha/beta/alpha" evidence="10">
    <location>
        <begin position="322"/>
        <end position="443"/>
    </location>
</feature>
<name>A0ABW6HYI8_9FLAO</name>
<gene>
    <name evidence="11" type="ORF">ACFX5E_13095</name>
</gene>
<dbReference type="InterPro" id="IPR016055">
    <property type="entry name" value="A-D-PHexomutase_a/b/a-I/II/III"/>
</dbReference>
<dbReference type="InterPro" id="IPR005844">
    <property type="entry name" value="A-D-PHexomutase_a/b/a-I"/>
</dbReference>
<sequence>MDIKQNILDAVNEWLTPTFDNETHIAIKELMTTSPKELEESFYKNLEFGTGGMRGVMGVGNNRINKYTLGKSTQGLSNYMHKVFPNKDLKVAIAYDCRHNSDTLAKVVADVFTANGITVYLFSELRPTPELSFAVKYLGCQAGIVLTASHNPPEYNGYKVYWEDGGQIVPPEDEAIINTIENLNYNEIKFSANEDLIHYIDTDIDKAFIKSSIANASFDTSAEAKENLNIVFTSLHGTSITLVPDTLAQAGYTNVHIVEEQRVPNGDFPTVKSPNPEEPEALAMAIALADKTNSDIVIGTDPDCDRLGVAVRNNEGQMTLLNGNQTMILMTAFLLDQWKKAGKINGKQFVGSTIVSTPMMMELATSYDVECKVGLTGFKWIAKMIKDFPELEFIGGGEESFGYMVGDAVRDKDAVAATLLVCELAAQAKAKGSTVYKELLQLYVDNGFYKEYLVSLTKKGMDGLQEINQMMIDMRENPLKEINGQRVIMLEDYQSSTAKNLLTGEVTNMDIPKSNVLIYYTEDGSKICARPSGTEPKIKFYISVNTELESVEDFNEVEAVLNEKIKNIITAMQLN</sequence>
<evidence type="ECO:0000256" key="1">
    <source>
        <dbReference type="ARBA" id="ARBA00001946"/>
    </source>
</evidence>
<evidence type="ECO:0000256" key="3">
    <source>
        <dbReference type="ARBA" id="ARBA00022553"/>
    </source>
</evidence>
<dbReference type="Pfam" id="PF02880">
    <property type="entry name" value="PGM_PMM_III"/>
    <property type="match status" value="1"/>
</dbReference>
<keyword evidence="4 7" id="KW-0479">Metal-binding</keyword>
<dbReference type="Pfam" id="PF02879">
    <property type="entry name" value="PGM_PMM_II"/>
    <property type="match status" value="1"/>
</dbReference>
<dbReference type="SUPFAM" id="SSF53738">
    <property type="entry name" value="Phosphoglucomutase, first 3 domains"/>
    <property type="match status" value="3"/>
</dbReference>
<evidence type="ECO:0000256" key="4">
    <source>
        <dbReference type="ARBA" id="ARBA00022723"/>
    </source>
</evidence>
<evidence type="ECO:0000256" key="2">
    <source>
        <dbReference type="ARBA" id="ARBA00010231"/>
    </source>
</evidence>
<evidence type="ECO:0000259" key="8">
    <source>
        <dbReference type="Pfam" id="PF02878"/>
    </source>
</evidence>
<reference evidence="11 12" key="1">
    <citation type="submission" date="2024-06" db="EMBL/GenBank/DDBJ databases">
        <title>Flavobacterium spp. isolated from glacier.</title>
        <authorList>
            <person name="Han D."/>
        </authorList>
    </citation>
    <scope>NUCLEOTIDE SEQUENCE [LARGE SCALE GENOMIC DNA]</scope>
    <source>
        <strain evidence="11 12">LS2P90</strain>
    </source>
</reference>
<dbReference type="Gene3D" id="3.40.120.10">
    <property type="entry name" value="Alpha-D-Glucose-1,6-Bisphosphate, subunit A, domain 3"/>
    <property type="match status" value="3"/>
</dbReference>
<evidence type="ECO:0000313" key="11">
    <source>
        <dbReference type="EMBL" id="MFE3868999.1"/>
    </source>
</evidence>
<dbReference type="SUPFAM" id="SSF55957">
    <property type="entry name" value="Phosphoglucomutase, C-terminal domain"/>
    <property type="match status" value="1"/>
</dbReference>
<dbReference type="Gene3D" id="3.30.310.50">
    <property type="entry name" value="Alpha-D-phosphohexomutase, C-terminal domain"/>
    <property type="match status" value="1"/>
</dbReference>
<keyword evidence="6 11" id="KW-0413">Isomerase</keyword>
<keyword evidence="3" id="KW-0597">Phosphoprotein</keyword>
<keyword evidence="12" id="KW-1185">Reference proteome</keyword>
<evidence type="ECO:0000259" key="9">
    <source>
        <dbReference type="Pfam" id="PF02879"/>
    </source>
</evidence>
<protein>
    <submittedName>
        <fullName evidence="11">Phospho-sugar mutase</fullName>
        <ecNumber evidence="11">5.4.2.-</ecNumber>
    </submittedName>
</protein>
<proteinExistence type="inferred from homology"/>
<accession>A0ABW6HYI8</accession>
<feature type="domain" description="Alpha-D-phosphohexomutase alpha/beta/alpha" evidence="9">
    <location>
        <begin position="215"/>
        <end position="313"/>
    </location>
</feature>
<dbReference type="InterPro" id="IPR036900">
    <property type="entry name" value="A-D-PHexomutase_C_sf"/>
</dbReference>
<dbReference type="PANTHER" id="PTHR45745">
    <property type="entry name" value="PHOSPHOMANNOMUTASE 45A"/>
    <property type="match status" value="1"/>
</dbReference>
<dbReference type="RefSeq" id="WP_379855610.1">
    <property type="nucleotide sequence ID" value="NZ_JBHZPZ010000016.1"/>
</dbReference>
<dbReference type="PROSITE" id="PS00710">
    <property type="entry name" value="PGM_PMM"/>
    <property type="match status" value="1"/>
</dbReference>
<dbReference type="InterPro" id="IPR005845">
    <property type="entry name" value="A-D-PHexomutase_a/b/a-II"/>
</dbReference>
<dbReference type="Pfam" id="PF02878">
    <property type="entry name" value="PGM_PMM_I"/>
    <property type="match status" value="1"/>
</dbReference>
<dbReference type="GO" id="GO:0016853">
    <property type="term" value="F:isomerase activity"/>
    <property type="evidence" value="ECO:0007669"/>
    <property type="project" value="UniProtKB-KW"/>
</dbReference>
<keyword evidence="5 7" id="KW-0460">Magnesium</keyword>
<feature type="domain" description="Alpha-D-phosphohexomutase alpha/beta/alpha" evidence="8">
    <location>
        <begin position="47"/>
        <end position="183"/>
    </location>
</feature>
<dbReference type="CDD" id="cd05799">
    <property type="entry name" value="PGM2"/>
    <property type="match status" value="1"/>
</dbReference>
<dbReference type="InterPro" id="IPR016066">
    <property type="entry name" value="A-D-PHexomutase_CS"/>
</dbReference>
<evidence type="ECO:0000256" key="5">
    <source>
        <dbReference type="ARBA" id="ARBA00022842"/>
    </source>
</evidence>
<evidence type="ECO:0000259" key="10">
    <source>
        <dbReference type="Pfam" id="PF02880"/>
    </source>
</evidence>
<organism evidence="11 12">
    <name type="scientific">Flavobacterium xylosi</name>
    <dbReference type="NCBI Taxonomy" id="3230415"/>
    <lineage>
        <taxon>Bacteria</taxon>
        <taxon>Pseudomonadati</taxon>
        <taxon>Bacteroidota</taxon>
        <taxon>Flavobacteriia</taxon>
        <taxon>Flavobacteriales</taxon>
        <taxon>Flavobacteriaceae</taxon>
        <taxon>Flavobacterium</taxon>
    </lineage>
</organism>